<dbReference type="HOGENOM" id="CLU_2455056_0_0_1"/>
<protein>
    <submittedName>
        <fullName evidence="1">Uncharacterized protein</fullName>
    </submittedName>
</protein>
<accession>W6MJY3</accession>
<sequence>MIIRDDVGDGVRVNFKNQLAAFRLQLSVAPPRVLLRTPEAKTMDTAIAIAIEMRFTAKKVNIGFRTERRKPSLRGQKIIPEEKAMVVKV</sequence>
<evidence type="ECO:0000313" key="2">
    <source>
        <dbReference type="Proteomes" id="UP000019384"/>
    </source>
</evidence>
<dbReference type="GeneID" id="34520239"/>
<keyword evidence="2" id="KW-1185">Reference proteome</keyword>
<dbReference type="AlphaFoldDB" id="W6MJY3"/>
<reference evidence="1" key="2">
    <citation type="submission" date="2014-02" db="EMBL/GenBank/DDBJ databases">
        <title>Complete DNA sequence of /Kuraishia capsulata/ illustrates novel genomic features among budding yeasts (/Saccharomycotina/).</title>
        <authorList>
            <person name="Morales L."/>
            <person name="Noel B."/>
            <person name="Porcel B."/>
            <person name="Marcet-Houben M."/>
            <person name="Hullo M-F."/>
            <person name="Sacerdot C."/>
            <person name="Tekaia F."/>
            <person name="Leh-Louis V."/>
            <person name="Despons L."/>
            <person name="Khanna V."/>
            <person name="Aury J-M."/>
            <person name="Barbe V."/>
            <person name="Couloux A."/>
            <person name="Labadie K."/>
            <person name="Pelletier E."/>
            <person name="Souciet J-L."/>
            <person name="Boekhout T."/>
            <person name="Gabaldon T."/>
            <person name="Wincker P."/>
            <person name="Dujon B."/>
        </authorList>
    </citation>
    <scope>NUCLEOTIDE SEQUENCE</scope>
    <source>
        <strain evidence="1">CBS 1993</strain>
    </source>
</reference>
<evidence type="ECO:0000313" key="1">
    <source>
        <dbReference type="EMBL" id="CDK26854.1"/>
    </source>
</evidence>
<reference evidence="1" key="1">
    <citation type="submission" date="2013-12" db="EMBL/GenBank/DDBJ databases">
        <authorList>
            <person name="Genoscope - CEA"/>
        </authorList>
    </citation>
    <scope>NUCLEOTIDE SEQUENCE</scope>
    <source>
        <strain evidence="1">CBS 1993</strain>
    </source>
</reference>
<organism evidence="1 2">
    <name type="scientific">Kuraishia capsulata CBS 1993</name>
    <dbReference type="NCBI Taxonomy" id="1382522"/>
    <lineage>
        <taxon>Eukaryota</taxon>
        <taxon>Fungi</taxon>
        <taxon>Dikarya</taxon>
        <taxon>Ascomycota</taxon>
        <taxon>Saccharomycotina</taxon>
        <taxon>Pichiomycetes</taxon>
        <taxon>Pichiales</taxon>
        <taxon>Pichiaceae</taxon>
        <taxon>Kuraishia</taxon>
    </lineage>
</organism>
<dbReference type="EMBL" id="HG793127">
    <property type="protein sequence ID" value="CDK26854.1"/>
    <property type="molecule type" value="Genomic_DNA"/>
</dbReference>
<name>W6MJY3_9ASCO</name>
<dbReference type="Proteomes" id="UP000019384">
    <property type="component" value="Unassembled WGS sequence"/>
</dbReference>
<dbReference type="RefSeq" id="XP_022458851.1">
    <property type="nucleotide sequence ID" value="XM_022603113.1"/>
</dbReference>
<proteinExistence type="predicted"/>
<gene>
    <name evidence="1" type="ORF">KUCA_T00002828001</name>
</gene>